<proteinExistence type="predicted"/>
<dbReference type="EMBL" id="LS423452">
    <property type="protein sequence ID" value="SPS05692.1"/>
    <property type="molecule type" value="Genomic_DNA"/>
</dbReference>
<reference evidence="1" key="1">
    <citation type="submission" date="2018-05" db="EMBL/GenBank/DDBJ databases">
        <authorList>
            <person name="Lanie J.A."/>
            <person name="Ng W.-L."/>
            <person name="Kazmierczak K.M."/>
            <person name="Andrzejewski T.M."/>
            <person name="Davidsen T.M."/>
            <person name="Wayne K.J."/>
            <person name="Tettelin H."/>
            <person name="Glass J.I."/>
            <person name="Rusch D."/>
            <person name="Podicherti R."/>
            <person name="Tsui H.-C.T."/>
            <person name="Winkler M.E."/>
        </authorList>
    </citation>
    <scope>NUCLEOTIDE SEQUENCE</scope>
    <source>
        <strain evidence="1">KNB</strain>
    </source>
</reference>
<protein>
    <submittedName>
        <fullName evidence="1">Uncharacterized protein</fullName>
    </submittedName>
</protein>
<dbReference type="AlphaFoldDB" id="A0A2X0R6T1"/>
<evidence type="ECO:0000313" key="1">
    <source>
        <dbReference type="EMBL" id="SPS05692.1"/>
    </source>
</evidence>
<gene>
    <name evidence="1" type="ORF">NITFAB_1282</name>
</gene>
<sequence>MVSVFNADGIVIEHHVLKEVVVRVIVTPST</sequence>
<organism evidence="1">
    <name type="scientific">Candidatus Nitrotoga fabula</name>
    <dbReference type="NCBI Taxonomy" id="2182327"/>
    <lineage>
        <taxon>Bacteria</taxon>
        <taxon>Pseudomonadati</taxon>
        <taxon>Pseudomonadota</taxon>
        <taxon>Betaproteobacteria</taxon>
        <taxon>Nitrosomonadales</taxon>
        <taxon>Gallionellaceae</taxon>
        <taxon>Candidatus Nitrotoga</taxon>
    </lineage>
</organism>
<accession>A0A2X0R6T1</accession>
<name>A0A2X0R6T1_9PROT</name>